<proteinExistence type="predicted"/>
<dbReference type="EMBL" id="LAZR01005520">
    <property type="protein sequence ID" value="KKM99249.1"/>
    <property type="molecule type" value="Genomic_DNA"/>
</dbReference>
<accession>A0A0F9LVU0</accession>
<evidence type="ECO:0000313" key="1">
    <source>
        <dbReference type="EMBL" id="KKM99249.1"/>
    </source>
</evidence>
<reference evidence="1" key="1">
    <citation type="journal article" date="2015" name="Nature">
        <title>Complex archaea that bridge the gap between prokaryotes and eukaryotes.</title>
        <authorList>
            <person name="Spang A."/>
            <person name="Saw J.H."/>
            <person name="Jorgensen S.L."/>
            <person name="Zaremba-Niedzwiedzka K."/>
            <person name="Martijn J."/>
            <person name="Lind A.E."/>
            <person name="van Eijk R."/>
            <person name="Schleper C."/>
            <person name="Guy L."/>
            <person name="Ettema T.J."/>
        </authorList>
    </citation>
    <scope>NUCLEOTIDE SEQUENCE</scope>
</reference>
<gene>
    <name evidence="1" type="ORF">LCGC14_1149880</name>
</gene>
<sequence>MNELMLEIILELTEDMTMEQLAEFRESISGDEEGILNEANKG</sequence>
<name>A0A0F9LVU0_9ZZZZ</name>
<protein>
    <submittedName>
        <fullName evidence="1">Uncharacterized protein</fullName>
    </submittedName>
</protein>
<comment type="caution">
    <text evidence="1">The sequence shown here is derived from an EMBL/GenBank/DDBJ whole genome shotgun (WGS) entry which is preliminary data.</text>
</comment>
<dbReference type="AlphaFoldDB" id="A0A0F9LVU0"/>
<organism evidence="1">
    <name type="scientific">marine sediment metagenome</name>
    <dbReference type="NCBI Taxonomy" id="412755"/>
    <lineage>
        <taxon>unclassified sequences</taxon>
        <taxon>metagenomes</taxon>
        <taxon>ecological metagenomes</taxon>
    </lineage>
</organism>